<gene>
    <name evidence="2" type="ORF">ODALV1_LOCUS9492</name>
</gene>
<dbReference type="EMBL" id="CAXLJM020000028">
    <property type="protein sequence ID" value="CAL8096928.1"/>
    <property type="molecule type" value="Genomic_DNA"/>
</dbReference>
<dbReference type="Proteomes" id="UP001642540">
    <property type="component" value="Unassembled WGS sequence"/>
</dbReference>
<comment type="caution">
    <text evidence="2">The sequence shown here is derived from an EMBL/GenBank/DDBJ whole genome shotgun (WGS) entry which is preliminary data.</text>
</comment>
<evidence type="ECO:0000313" key="3">
    <source>
        <dbReference type="Proteomes" id="UP001642540"/>
    </source>
</evidence>
<keyword evidence="1" id="KW-0472">Membrane</keyword>
<evidence type="ECO:0000313" key="2">
    <source>
        <dbReference type="EMBL" id="CAL8096928.1"/>
    </source>
</evidence>
<name>A0ABP1QC74_9HEXA</name>
<feature type="transmembrane region" description="Helical" evidence="1">
    <location>
        <begin position="34"/>
        <end position="56"/>
    </location>
</feature>
<protein>
    <submittedName>
        <fullName evidence="2">Uncharacterized protein</fullName>
    </submittedName>
</protein>
<sequence>MCCRKVHLYTRKPQPSMFGVQQDMKSVNGLVWLVLYWSTALGLCFIMNSCSIHHVANQQKWQSRGKVVKAVVTRRLLPASKYQLLTKGNRKMEKNSAAADSHT</sequence>
<keyword evidence="1" id="KW-0812">Transmembrane</keyword>
<accession>A0ABP1QC74</accession>
<evidence type="ECO:0000256" key="1">
    <source>
        <dbReference type="SAM" id="Phobius"/>
    </source>
</evidence>
<reference evidence="2 3" key="1">
    <citation type="submission" date="2024-08" db="EMBL/GenBank/DDBJ databases">
        <authorList>
            <person name="Cucini C."/>
            <person name="Frati F."/>
        </authorList>
    </citation>
    <scope>NUCLEOTIDE SEQUENCE [LARGE SCALE GENOMIC DNA]</scope>
</reference>
<organism evidence="2 3">
    <name type="scientific">Orchesella dallaii</name>
    <dbReference type="NCBI Taxonomy" id="48710"/>
    <lineage>
        <taxon>Eukaryota</taxon>
        <taxon>Metazoa</taxon>
        <taxon>Ecdysozoa</taxon>
        <taxon>Arthropoda</taxon>
        <taxon>Hexapoda</taxon>
        <taxon>Collembola</taxon>
        <taxon>Entomobryomorpha</taxon>
        <taxon>Entomobryoidea</taxon>
        <taxon>Orchesellidae</taxon>
        <taxon>Orchesellinae</taxon>
        <taxon>Orchesella</taxon>
    </lineage>
</organism>
<keyword evidence="1" id="KW-1133">Transmembrane helix</keyword>
<proteinExistence type="predicted"/>
<keyword evidence="3" id="KW-1185">Reference proteome</keyword>